<sequence>MSRPRTGPIYTQDVLNQLKKVAELQPSNNHEEDEAVFKAKTHALQKFLSHGMSRFSIEGLKYILDDLVSSNEDVSDVNFSIRSVRDLRELVKATMTKRESGSLKSTDATGLIYLEHFFFSIYCLTEVKKVFDEMYADLFYSYYNPDNVSRQVTRVQTTLGATKSENAGEDYSQFGILTLEQMTGSTQHKLKLTVNDMNEVLSRWASLLTDDEPQPEDFDHESEQDLLLIRGSSRVEPVVRLLPDIFAKFFKCLELTKQWWVLAHEIYPELPFQRRPPESDESADEDKRVESLSASPQDSADEKSLYDEDALSKEIVEMRKAVRESTGVLKGLEEELEALEKREEKFEILKETYEKVGEDIEIQTKERQELWSFRDKLSKKGESDELDEVEEKIRRQDNALRLLEFQHALLWQDYIIHMEIRPSIIRFHGDITSRVHEARTVMDQQLENLQNLMSESKRGQHDDVRRSESVVTASTTIEGKVNRGRSASLPSQLSDYDVTDNESDKGNIVSKTSDSNKKTLKGIMRNETKKPTRASPPATDIVSEIANTKRQNVALKPQLAGKSVSDKNNVVVSRKHVSNDVARNNRKNEDKKVTSPESDKNRSSAEQAKQPKEAVGIKPRAVPPKLNTNHRRATEPSVHKTVADNSANNNTKTRTGPPDSSVSTSNKALLPKTRRNSVPLQNADSSARKNDTATRKSEDALLSKDDKAVRKDSNALRKDDKATRKTKTDDTFRKDDNALRTDDKAVRKDSNALRKGDKATRKTDDTLPKVDKTARKTEDTLPKVDKTARKTEDAVRPDDNALRKAPGVANVKKKPPPDLPPHDNKIAPARSIPPEVTQLDTKSLAGLKRKAQKRQPTTQS</sequence>
<evidence type="ECO:0000256" key="2">
    <source>
        <dbReference type="SAM" id="MobiDB-lite"/>
    </source>
</evidence>
<feature type="compositionally biased region" description="Basic and acidic residues" evidence="2">
    <location>
        <begin position="686"/>
        <end position="728"/>
    </location>
</feature>
<dbReference type="GeneID" id="101853936"/>
<dbReference type="Proteomes" id="UP000694888">
    <property type="component" value="Unplaced"/>
</dbReference>
<feature type="compositionally biased region" description="Polar residues" evidence="2">
    <location>
        <begin position="643"/>
        <end position="667"/>
    </location>
</feature>
<name>A0ABM0ZZM5_APLCA</name>
<feature type="compositionally biased region" description="Basic and acidic residues" evidence="2">
    <location>
        <begin position="743"/>
        <end position="802"/>
    </location>
</feature>
<evidence type="ECO:0000313" key="3">
    <source>
        <dbReference type="Proteomes" id="UP000694888"/>
    </source>
</evidence>
<keyword evidence="3" id="KW-1185">Reference proteome</keyword>
<accession>A0ABM0ZZM5</accession>
<keyword evidence="1" id="KW-0175">Coiled coil</keyword>
<protein>
    <submittedName>
        <fullName evidence="4">Trichohyalin</fullName>
    </submittedName>
</protein>
<feature type="region of interest" description="Disordered" evidence="2">
    <location>
        <begin position="482"/>
        <end position="545"/>
    </location>
</feature>
<feature type="region of interest" description="Disordered" evidence="2">
    <location>
        <begin position="272"/>
        <end position="306"/>
    </location>
</feature>
<feature type="compositionally biased region" description="Polar residues" evidence="2">
    <location>
        <begin position="676"/>
        <end position="685"/>
    </location>
</feature>
<evidence type="ECO:0000313" key="4">
    <source>
        <dbReference type="RefSeq" id="XP_012937822.1"/>
    </source>
</evidence>
<feature type="compositionally biased region" description="Low complexity" evidence="2">
    <location>
        <begin position="562"/>
        <end position="572"/>
    </location>
</feature>
<feature type="compositionally biased region" description="Basic and acidic residues" evidence="2">
    <location>
        <begin position="586"/>
        <end position="603"/>
    </location>
</feature>
<organism evidence="3 4">
    <name type="scientific">Aplysia californica</name>
    <name type="common">California sea hare</name>
    <dbReference type="NCBI Taxonomy" id="6500"/>
    <lineage>
        <taxon>Eukaryota</taxon>
        <taxon>Metazoa</taxon>
        <taxon>Spiralia</taxon>
        <taxon>Lophotrochozoa</taxon>
        <taxon>Mollusca</taxon>
        <taxon>Gastropoda</taxon>
        <taxon>Heterobranchia</taxon>
        <taxon>Euthyneura</taxon>
        <taxon>Tectipleura</taxon>
        <taxon>Aplysiida</taxon>
        <taxon>Aplysioidea</taxon>
        <taxon>Aplysiidae</taxon>
        <taxon>Aplysia</taxon>
    </lineage>
</organism>
<feature type="compositionally biased region" description="Basic and acidic residues" evidence="2">
    <location>
        <begin position="632"/>
        <end position="642"/>
    </location>
</feature>
<proteinExistence type="predicted"/>
<gene>
    <name evidence="4" type="primary">LOC101853936</name>
</gene>
<evidence type="ECO:0000256" key="1">
    <source>
        <dbReference type="SAM" id="Coils"/>
    </source>
</evidence>
<feature type="region of interest" description="Disordered" evidence="2">
    <location>
        <begin position="743"/>
        <end position="860"/>
    </location>
</feature>
<feature type="region of interest" description="Disordered" evidence="2">
    <location>
        <begin position="558"/>
        <end position="728"/>
    </location>
</feature>
<reference evidence="4" key="1">
    <citation type="submission" date="2025-08" db="UniProtKB">
        <authorList>
            <consortium name="RefSeq"/>
        </authorList>
    </citation>
    <scope>IDENTIFICATION</scope>
</reference>
<feature type="coiled-coil region" evidence="1">
    <location>
        <begin position="322"/>
        <end position="406"/>
    </location>
</feature>
<dbReference type="RefSeq" id="XP_012937822.1">
    <property type="nucleotide sequence ID" value="XM_013082368.1"/>
</dbReference>